<dbReference type="Pfam" id="PF00582">
    <property type="entry name" value="Usp"/>
    <property type="match status" value="1"/>
</dbReference>
<feature type="domain" description="UspA" evidence="2">
    <location>
        <begin position="1"/>
        <end position="141"/>
    </location>
</feature>
<evidence type="ECO:0000313" key="3">
    <source>
        <dbReference type="EMBL" id="MFD2550987.1"/>
    </source>
</evidence>
<organism evidence="3 4">
    <name type="scientific">Bizionia sediminis</name>
    <dbReference type="NCBI Taxonomy" id="1737064"/>
    <lineage>
        <taxon>Bacteria</taxon>
        <taxon>Pseudomonadati</taxon>
        <taxon>Bacteroidota</taxon>
        <taxon>Flavobacteriia</taxon>
        <taxon>Flavobacteriales</taxon>
        <taxon>Flavobacteriaceae</taxon>
        <taxon>Bizionia</taxon>
    </lineage>
</organism>
<accession>A0ABW5KQ65</accession>
<dbReference type="CDD" id="cd00293">
    <property type="entry name" value="USP-like"/>
    <property type="match status" value="1"/>
</dbReference>
<dbReference type="PANTHER" id="PTHR46268:SF6">
    <property type="entry name" value="UNIVERSAL STRESS PROTEIN UP12"/>
    <property type="match status" value="1"/>
</dbReference>
<dbReference type="SUPFAM" id="SSF52402">
    <property type="entry name" value="Adenine nucleotide alpha hydrolases-like"/>
    <property type="match status" value="2"/>
</dbReference>
<protein>
    <submittedName>
        <fullName evidence="3">Universal stress protein</fullName>
    </submittedName>
</protein>
<evidence type="ECO:0000256" key="1">
    <source>
        <dbReference type="ARBA" id="ARBA00008791"/>
    </source>
</evidence>
<dbReference type="PANTHER" id="PTHR46268">
    <property type="entry name" value="STRESS RESPONSE PROTEIN NHAX"/>
    <property type="match status" value="1"/>
</dbReference>
<sequence length="274" mass="30848">MKNILLPTDFSNNAWTAALYAFQLFKQEACTFYFLHSTMLKASTGTSFSSKLSRVMTENAQEDLTELKLKAEAENANPKHSFEIILCTYDLQDAIESVCNRQNVDMVVMGTKGITGALDIVFGTNTIDTIKNLKSCPLLAIPDDFEYEVPTQIAFPTGFIRTYGKTLEPLIALANLHGAHIHVVHINTEDELSEDQQHNLAQLKIALEHHPHTLHWLPDYDKKERGITEFIKASETNILAMINYKQTFIEILLNEPVIKKIGAQLKIPFMVIPG</sequence>
<proteinExistence type="inferred from homology"/>
<name>A0ABW5KQ65_9FLAO</name>
<dbReference type="PRINTS" id="PR01438">
    <property type="entry name" value="UNVRSLSTRESS"/>
</dbReference>
<dbReference type="EMBL" id="JBHULS010000001">
    <property type="protein sequence ID" value="MFD2550987.1"/>
    <property type="molecule type" value="Genomic_DNA"/>
</dbReference>
<keyword evidence="4" id="KW-1185">Reference proteome</keyword>
<dbReference type="InterPro" id="IPR006015">
    <property type="entry name" value="Universal_stress_UspA"/>
</dbReference>
<evidence type="ECO:0000259" key="2">
    <source>
        <dbReference type="Pfam" id="PF00582"/>
    </source>
</evidence>
<comment type="caution">
    <text evidence="3">The sequence shown here is derived from an EMBL/GenBank/DDBJ whole genome shotgun (WGS) entry which is preliminary data.</text>
</comment>
<dbReference type="Gene3D" id="3.40.50.12370">
    <property type="match status" value="1"/>
</dbReference>
<dbReference type="Proteomes" id="UP001597472">
    <property type="component" value="Unassembled WGS sequence"/>
</dbReference>
<comment type="similarity">
    <text evidence="1">Belongs to the universal stress protein A family.</text>
</comment>
<evidence type="ECO:0000313" key="4">
    <source>
        <dbReference type="Proteomes" id="UP001597472"/>
    </source>
</evidence>
<dbReference type="InterPro" id="IPR006016">
    <property type="entry name" value="UspA"/>
</dbReference>
<gene>
    <name evidence="3" type="ORF">ACFSQP_04080</name>
</gene>
<reference evidence="4" key="1">
    <citation type="journal article" date="2019" name="Int. J. Syst. Evol. Microbiol.">
        <title>The Global Catalogue of Microorganisms (GCM) 10K type strain sequencing project: providing services to taxonomists for standard genome sequencing and annotation.</title>
        <authorList>
            <consortium name="The Broad Institute Genomics Platform"/>
            <consortium name="The Broad Institute Genome Sequencing Center for Infectious Disease"/>
            <person name="Wu L."/>
            <person name="Ma J."/>
        </authorList>
    </citation>
    <scope>NUCLEOTIDE SEQUENCE [LARGE SCALE GENOMIC DNA]</scope>
    <source>
        <strain evidence="4">KCTC 42587</strain>
    </source>
</reference>
<dbReference type="RefSeq" id="WP_376891980.1">
    <property type="nucleotide sequence ID" value="NZ_JBHULS010000001.1"/>
</dbReference>